<feature type="transmembrane region" description="Helical" evidence="8">
    <location>
        <begin position="242"/>
        <end position="261"/>
    </location>
</feature>
<feature type="binding site" evidence="7">
    <location>
        <position position="215"/>
    </location>
    <ligand>
        <name>Mg(2+)</name>
        <dbReference type="ChEBI" id="CHEBI:18420"/>
    </ligand>
</feature>
<dbReference type="GO" id="GO:0005886">
    <property type="term" value="C:plasma membrane"/>
    <property type="evidence" value="ECO:0007669"/>
    <property type="project" value="UniProtKB-SubCell"/>
</dbReference>
<name>A0A368W796_9BACL</name>
<reference evidence="9 10" key="1">
    <citation type="submission" date="2018-07" db="EMBL/GenBank/DDBJ databases">
        <title>Genomic Encyclopedia of Type Strains, Phase III (KMG-III): the genomes of soil and plant-associated and newly described type strains.</title>
        <authorList>
            <person name="Whitman W."/>
        </authorList>
    </citation>
    <scope>NUCLEOTIDE SEQUENCE [LARGE SCALE GENOMIC DNA]</scope>
    <source>
        <strain evidence="9 10">CECT 7506</strain>
    </source>
</reference>
<evidence type="ECO:0000256" key="8">
    <source>
        <dbReference type="SAM" id="Phobius"/>
    </source>
</evidence>
<feature type="transmembrane region" description="Helical" evidence="8">
    <location>
        <begin position="138"/>
        <end position="156"/>
    </location>
</feature>
<organism evidence="9 10">
    <name type="scientific">Paenibacillus prosopidis</name>
    <dbReference type="NCBI Taxonomy" id="630520"/>
    <lineage>
        <taxon>Bacteria</taxon>
        <taxon>Bacillati</taxon>
        <taxon>Bacillota</taxon>
        <taxon>Bacilli</taxon>
        <taxon>Bacillales</taxon>
        <taxon>Paenibacillaceae</taxon>
        <taxon>Paenibacillus</taxon>
    </lineage>
</organism>
<dbReference type="PANTHER" id="PTHR22926">
    <property type="entry name" value="PHOSPHO-N-ACETYLMURAMOYL-PENTAPEPTIDE-TRANSFERASE"/>
    <property type="match status" value="1"/>
</dbReference>
<evidence type="ECO:0000256" key="3">
    <source>
        <dbReference type="ARBA" id="ARBA00022679"/>
    </source>
</evidence>
<evidence type="ECO:0000256" key="2">
    <source>
        <dbReference type="ARBA" id="ARBA00022475"/>
    </source>
</evidence>
<keyword evidence="5 8" id="KW-1133">Transmembrane helix</keyword>
<evidence type="ECO:0000313" key="10">
    <source>
        <dbReference type="Proteomes" id="UP000252415"/>
    </source>
</evidence>
<dbReference type="InterPro" id="IPR000715">
    <property type="entry name" value="Glycosyl_transferase_4"/>
</dbReference>
<accession>A0A368W796</accession>
<dbReference type="Pfam" id="PF00953">
    <property type="entry name" value="Glycos_transf_4"/>
    <property type="match status" value="1"/>
</dbReference>
<dbReference type="PANTHER" id="PTHR22926:SF3">
    <property type="entry name" value="UNDECAPRENYL-PHOSPHATE ALPHA-N-ACETYLGLUCOSAMINYL 1-PHOSPHATE TRANSFERASE"/>
    <property type="match status" value="1"/>
</dbReference>
<dbReference type="PROSITE" id="PS01348">
    <property type="entry name" value="MRAY_2"/>
    <property type="match status" value="1"/>
</dbReference>
<feature type="transmembrane region" description="Helical" evidence="8">
    <location>
        <begin position="99"/>
        <end position="118"/>
    </location>
</feature>
<feature type="transmembrane region" description="Helical" evidence="8">
    <location>
        <begin position="163"/>
        <end position="181"/>
    </location>
</feature>
<gene>
    <name evidence="9" type="ORF">DFP97_107349</name>
</gene>
<sequence>MIYGLAVLISFVIVFSSVPPLRKLALRLGFVDRPNHRKIHRKPIPLMGGAAIFVGCVIAMFLFIGFAPLTWTIVTGGLVLVSIGLLDDAAKSKGKDFPVWPRVILYIAAASIPTLFHINIAGITNPFTGMFHLFPDWFAWLTTMLWVFALINMINFIDGVDGLASGVCMLSSLTLLTAALIKGQPDTAILAGIVAGVSLGFLVHNFYPARIFMGDAGATFLGYTLAVIAVDGTFKRATLITLLVPVLALGLPILDTAYVMLRRLISGKGLHRADKLHTHHVLMKWGLNQVQTVSFMYLIAALFALLSIILLLVIG</sequence>
<feature type="binding site" evidence="7">
    <location>
        <position position="155"/>
    </location>
    <ligand>
        <name>Mg(2+)</name>
        <dbReference type="ChEBI" id="CHEBI:18420"/>
    </ligand>
</feature>
<dbReference type="CDD" id="cd06853">
    <property type="entry name" value="GT_WecA_like"/>
    <property type="match status" value="1"/>
</dbReference>
<evidence type="ECO:0000256" key="4">
    <source>
        <dbReference type="ARBA" id="ARBA00022692"/>
    </source>
</evidence>
<evidence type="ECO:0000256" key="1">
    <source>
        <dbReference type="ARBA" id="ARBA00004651"/>
    </source>
</evidence>
<feature type="transmembrane region" description="Helical" evidence="8">
    <location>
        <begin position="70"/>
        <end position="87"/>
    </location>
</feature>
<dbReference type="EMBL" id="QPJD01000007">
    <property type="protein sequence ID" value="RCW48143.1"/>
    <property type="molecule type" value="Genomic_DNA"/>
</dbReference>
<protein>
    <submittedName>
        <fullName evidence="9">UDP-GlcNAc:undecaprenyl-phosphate GlcNAc-1-phosphate transferase</fullName>
    </submittedName>
</protein>
<keyword evidence="10" id="KW-1185">Reference proteome</keyword>
<comment type="cofactor">
    <cofactor evidence="7">
        <name>Mg(2+)</name>
        <dbReference type="ChEBI" id="CHEBI:18420"/>
    </cofactor>
</comment>
<dbReference type="RefSeq" id="WP_114380594.1">
    <property type="nucleotide sequence ID" value="NZ_QPJD01000007.1"/>
</dbReference>
<dbReference type="OrthoDB" id="9783652at2"/>
<keyword evidence="7" id="KW-0479">Metal-binding</keyword>
<keyword evidence="7" id="KW-0460">Magnesium</keyword>
<dbReference type="GO" id="GO:0071555">
    <property type="term" value="P:cell wall organization"/>
    <property type="evidence" value="ECO:0007669"/>
    <property type="project" value="TreeGrafter"/>
</dbReference>
<feature type="transmembrane region" description="Helical" evidence="8">
    <location>
        <begin position="6"/>
        <end position="25"/>
    </location>
</feature>
<evidence type="ECO:0000313" key="9">
    <source>
        <dbReference type="EMBL" id="RCW48143.1"/>
    </source>
</evidence>
<dbReference type="GO" id="GO:0046872">
    <property type="term" value="F:metal ion binding"/>
    <property type="evidence" value="ECO:0007669"/>
    <property type="project" value="UniProtKB-KW"/>
</dbReference>
<feature type="transmembrane region" description="Helical" evidence="8">
    <location>
        <begin position="46"/>
        <end position="64"/>
    </location>
</feature>
<dbReference type="InterPro" id="IPR018480">
    <property type="entry name" value="PNAcMuramoyl-5peptid_Trfase_CS"/>
</dbReference>
<evidence type="ECO:0000256" key="7">
    <source>
        <dbReference type="PIRSR" id="PIRSR600715-1"/>
    </source>
</evidence>
<dbReference type="GO" id="GO:0044038">
    <property type="term" value="P:cell wall macromolecule biosynthetic process"/>
    <property type="evidence" value="ECO:0007669"/>
    <property type="project" value="TreeGrafter"/>
</dbReference>
<feature type="transmembrane region" description="Helical" evidence="8">
    <location>
        <begin position="187"/>
        <end position="204"/>
    </location>
</feature>
<proteinExistence type="predicted"/>
<comment type="subcellular location">
    <subcellularLocation>
        <location evidence="1">Cell membrane</location>
        <topology evidence="1">Multi-pass membrane protein</topology>
    </subcellularLocation>
</comment>
<keyword evidence="6 8" id="KW-0472">Membrane</keyword>
<dbReference type="Proteomes" id="UP000252415">
    <property type="component" value="Unassembled WGS sequence"/>
</dbReference>
<keyword evidence="2" id="KW-1003">Cell membrane</keyword>
<keyword evidence="4 8" id="KW-0812">Transmembrane</keyword>
<comment type="caution">
    <text evidence="9">The sequence shown here is derived from an EMBL/GenBank/DDBJ whole genome shotgun (WGS) entry which is preliminary data.</text>
</comment>
<dbReference type="GO" id="GO:0016780">
    <property type="term" value="F:phosphotransferase activity, for other substituted phosphate groups"/>
    <property type="evidence" value="ECO:0007669"/>
    <property type="project" value="InterPro"/>
</dbReference>
<keyword evidence="3 9" id="KW-0808">Transferase</keyword>
<evidence type="ECO:0000256" key="5">
    <source>
        <dbReference type="ARBA" id="ARBA00022989"/>
    </source>
</evidence>
<evidence type="ECO:0000256" key="6">
    <source>
        <dbReference type="ARBA" id="ARBA00023136"/>
    </source>
</evidence>
<dbReference type="GO" id="GO:0009103">
    <property type="term" value="P:lipopolysaccharide biosynthetic process"/>
    <property type="evidence" value="ECO:0007669"/>
    <property type="project" value="TreeGrafter"/>
</dbReference>
<dbReference type="AlphaFoldDB" id="A0A368W796"/>
<feature type="transmembrane region" description="Helical" evidence="8">
    <location>
        <begin position="293"/>
        <end position="314"/>
    </location>
</feature>